<keyword evidence="2" id="KW-1185">Reference proteome</keyword>
<sequence>MIMKTTVSLFLFVTILLLGSGCKTTNLATEKVSHEQAIQALEQHSFKIVIEEIYDKSTSRRRPKQRFASDCYFSMQGNEVSYYISPEDIGNRTKRSPRHECGLTATLSKGKKQKNGNIHYELKTNGEATRVSTMLIILYKDTNRCFVRLSKSFLGSNYNFTGHILPL</sequence>
<comment type="caution">
    <text evidence="1">The sequence shown here is derived from an EMBL/GenBank/DDBJ whole genome shotgun (WGS) entry which is preliminary data.</text>
</comment>
<dbReference type="Proteomes" id="UP000285864">
    <property type="component" value="Unassembled WGS sequence"/>
</dbReference>
<protein>
    <submittedName>
        <fullName evidence="1">DUF4251 domain-containing protein</fullName>
    </submittedName>
</protein>
<dbReference type="PROSITE" id="PS51257">
    <property type="entry name" value="PROKAR_LIPOPROTEIN"/>
    <property type="match status" value="1"/>
</dbReference>
<dbReference type="AlphaFoldDB" id="A0A412GIC4"/>
<organism evidence="1 2">
    <name type="scientific">Phocaeicola coprocola</name>
    <dbReference type="NCBI Taxonomy" id="310298"/>
    <lineage>
        <taxon>Bacteria</taxon>
        <taxon>Pseudomonadati</taxon>
        <taxon>Bacteroidota</taxon>
        <taxon>Bacteroidia</taxon>
        <taxon>Bacteroidales</taxon>
        <taxon>Bacteroidaceae</taxon>
        <taxon>Phocaeicola</taxon>
    </lineage>
</organism>
<proteinExistence type="predicted"/>
<dbReference type="EMBL" id="QRUU01000044">
    <property type="protein sequence ID" value="RGR94530.1"/>
    <property type="molecule type" value="Genomic_DNA"/>
</dbReference>
<gene>
    <name evidence="1" type="ORF">DWY20_10215</name>
</gene>
<accession>A0A412GIC4</accession>
<dbReference type="Gene3D" id="2.40.128.410">
    <property type="match status" value="1"/>
</dbReference>
<evidence type="ECO:0000313" key="1">
    <source>
        <dbReference type="EMBL" id="RGR94530.1"/>
    </source>
</evidence>
<reference evidence="1 2" key="1">
    <citation type="submission" date="2018-08" db="EMBL/GenBank/DDBJ databases">
        <title>A genome reference for cultivated species of the human gut microbiota.</title>
        <authorList>
            <person name="Zou Y."/>
            <person name="Xue W."/>
            <person name="Luo G."/>
        </authorList>
    </citation>
    <scope>NUCLEOTIDE SEQUENCE [LARGE SCALE GENOMIC DNA]</scope>
    <source>
        <strain evidence="1 2">AF24-2</strain>
    </source>
</reference>
<evidence type="ECO:0000313" key="2">
    <source>
        <dbReference type="Proteomes" id="UP000285864"/>
    </source>
</evidence>
<name>A0A412GIC4_9BACT</name>